<evidence type="ECO:0000256" key="7">
    <source>
        <dbReference type="ARBA" id="ARBA00022989"/>
    </source>
</evidence>
<dbReference type="GO" id="GO:0015421">
    <property type="term" value="F:ABC-type oligopeptide transporter activity"/>
    <property type="evidence" value="ECO:0007669"/>
    <property type="project" value="TreeGrafter"/>
</dbReference>
<evidence type="ECO:0000256" key="3">
    <source>
        <dbReference type="ARBA" id="ARBA00022475"/>
    </source>
</evidence>
<evidence type="ECO:0000256" key="1">
    <source>
        <dbReference type="ARBA" id="ARBA00004651"/>
    </source>
</evidence>
<dbReference type="Proteomes" id="UP001230951">
    <property type="component" value="Unassembled WGS sequence"/>
</dbReference>
<evidence type="ECO:0000256" key="6">
    <source>
        <dbReference type="ARBA" id="ARBA00022840"/>
    </source>
</evidence>
<feature type="domain" description="ABC transporter" evidence="10">
    <location>
        <begin position="334"/>
        <end position="569"/>
    </location>
</feature>
<dbReference type="InterPro" id="IPR027417">
    <property type="entry name" value="P-loop_NTPase"/>
</dbReference>
<comment type="caution">
    <text evidence="12">The sequence shown here is derived from an EMBL/GenBank/DDBJ whole genome shotgun (WGS) entry which is preliminary data.</text>
</comment>
<dbReference type="PANTHER" id="PTHR43394">
    <property type="entry name" value="ATP-DEPENDENT PERMEASE MDL1, MITOCHONDRIAL"/>
    <property type="match status" value="1"/>
</dbReference>
<dbReference type="InterPro" id="IPR003593">
    <property type="entry name" value="AAA+_ATPase"/>
</dbReference>
<feature type="transmembrane region" description="Helical" evidence="9">
    <location>
        <begin position="237"/>
        <end position="260"/>
    </location>
</feature>
<dbReference type="PROSITE" id="PS50893">
    <property type="entry name" value="ABC_TRANSPORTER_2"/>
    <property type="match status" value="1"/>
</dbReference>
<dbReference type="InterPro" id="IPR017871">
    <property type="entry name" value="ABC_transporter-like_CS"/>
</dbReference>
<feature type="transmembrane region" description="Helical" evidence="9">
    <location>
        <begin position="53"/>
        <end position="78"/>
    </location>
</feature>
<keyword evidence="3" id="KW-1003">Cell membrane</keyword>
<keyword evidence="2" id="KW-0813">Transport</keyword>
<feature type="transmembrane region" description="Helical" evidence="9">
    <location>
        <begin position="127"/>
        <end position="151"/>
    </location>
</feature>
<dbReference type="Pfam" id="PF00005">
    <property type="entry name" value="ABC_tran"/>
    <property type="match status" value="1"/>
</dbReference>
<dbReference type="PANTHER" id="PTHR43394:SF1">
    <property type="entry name" value="ATP-BINDING CASSETTE SUB-FAMILY B MEMBER 10, MITOCHONDRIAL"/>
    <property type="match status" value="1"/>
</dbReference>
<dbReference type="SMART" id="SM00382">
    <property type="entry name" value="AAA"/>
    <property type="match status" value="1"/>
</dbReference>
<evidence type="ECO:0000313" key="12">
    <source>
        <dbReference type="EMBL" id="MDP9905918.1"/>
    </source>
</evidence>
<feature type="transmembrane region" description="Helical" evidence="9">
    <location>
        <begin position="280"/>
        <end position="298"/>
    </location>
</feature>
<keyword evidence="5" id="KW-0547">Nucleotide-binding</keyword>
<dbReference type="InterPro" id="IPR003439">
    <property type="entry name" value="ABC_transporter-like_ATP-bd"/>
</dbReference>
<dbReference type="AlphaFoldDB" id="A0AAW8DDQ8"/>
<organism evidence="12 15">
    <name type="scientific">Arthrobacter bambusae</name>
    <dbReference type="NCBI Taxonomy" id="1338426"/>
    <lineage>
        <taxon>Bacteria</taxon>
        <taxon>Bacillati</taxon>
        <taxon>Actinomycetota</taxon>
        <taxon>Actinomycetes</taxon>
        <taxon>Micrococcales</taxon>
        <taxon>Micrococcaceae</taxon>
        <taxon>Arthrobacter</taxon>
    </lineage>
</organism>
<keyword evidence="14" id="KW-1185">Reference proteome</keyword>
<dbReference type="Gene3D" id="1.20.1560.10">
    <property type="entry name" value="ABC transporter type 1, transmembrane domain"/>
    <property type="match status" value="1"/>
</dbReference>
<dbReference type="InterPro" id="IPR011527">
    <property type="entry name" value="ABC1_TM_dom"/>
</dbReference>
<accession>A0AAW8DDQ8</accession>
<dbReference type="FunFam" id="3.40.50.300:FF:000854">
    <property type="entry name" value="Multidrug ABC transporter ATP-binding protein"/>
    <property type="match status" value="1"/>
</dbReference>
<dbReference type="GO" id="GO:0016887">
    <property type="term" value="F:ATP hydrolysis activity"/>
    <property type="evidence" value="ECO:0007669"/>
    <property type="project" value="InterPro"/>
</dbReference>
<keyword evidence="6 12" id="KW-0067">ATP-binding</keyword>
<evidence type="ECO:0000256" key="5">
    <source>
        <dbReference type="ARBA" id="ARBA00022741"/>
    </source>
</evidence>
<dbReference type="GO" id="GO:0005524">
    <property type="term" value="F:ATP binding"/>
    <property type="evidence" value="ECO:0007669"/>
    <property type="project" value="UniProtKB-KW"/>
</dbReference>
<comment type="subcellular location">
    <subcellularLocation>
        <location evidence="1">Cell membrane</location>
        <topology evidence="1">Multi-pass membrane protein</topology>
    </subcellularLocation>
</comment>
<evidence type="ECO:0000256" key="2">
    <source>
        <dbReference type="ARBA" id="ARBA00022448"/>
    </source>
</evidence>
<feature type="domain" description="ABC transmembrane type-1" evidence="11">
    <location>
        <begin position="18"/>
        <end position="300"/>
    </location>
</feature>
<keyword evidence="4 9" id="KW-0812">Transmembrane</keyword>
<dbReference type="GO" id="GO:0005886">
    <property type="term" value="C:plasma membrane"/>
    <property type="evidence" value="ECO:0007669"/>
    <property type="project" value="UniProtKB-SubCell"/>
</dbReference>
<protein>
    <submittedName>
        <fullName evidence="12">ATP-binding cassette subfamily B protein</fullName>
    </submittedName>
</protein>
<reference evidence="12 14" key="1">
    <citation type="submission" date="2023-07" db="EMBL/GenBank/DDBJ databases">
        <title>Sorghum-associated microbial communities from plants grown in Nebraska, USA.</title>
        <authorList>
            <person name="Schachtman D."/>
        </authorList>
    </citation>
    <scope>NUCLEOTIDE SEQUENCE</scope>
    <source>
        <strain evidence="12">DS1006</strain>
        <strain evidence="13 14">DS1016</strain>
    </source>
</reference>
<gene>
    <name evidence="12" type="ORF">J2S90_002889</name>
    <name evidence="13" type="ORF">J2S93_002967</name>
</gene>
<feature type="transmembrane region" description="Helical" evidence="9">
    <location>
        <begin position="12"/>
        <end position="33"/>
    </location>
</feature>
<evidence type="ECO:0000259" key="11">
    <source>
        <dbReference type="PROSITE" id="PS50929"/>
    </source>
</evidence>
<dbReference type="EMBL" id="JAUSRG010000008">
    <property type="protein sequence ID" value="MDP9905918.1"/>
    <property type="molecule type" value="Genomic_DNA"/>
</dbReference>
<proteinExistence type="predicted"/>
<dbReference type="FunFam" id="1.20.1560.10:FF:000040">
    <property type="entry name" value="Multidrug ABC transporter ATP-binding protein"/>
    <property type="match status" value="1"/>
</dbReference>
<dbReference type="Pfam" id="PF00664">
    <property type="entry name" value="ABC_membrane"/>
    <property type="match status" value="1"/>
</dbReference>
<dbReference type="InterPro" id="IPR039421">
    <property type="entry name" value="Type_1_exporter"/>
</dbReference>
<evidence type="ECO:0000313" key="14">
    <source>
        <dbReference type="Proteomes" id="UP001230951"/>
    </source>
</evidence>
<evidence type="ECO:0000313" key="15">
    <source>
        <dbReference type="Proteomes" id="UP001242995"/>
    </source>
</evidence>
<dbReference type="SUPFAM" id="SSF52540">
    <property type="entry name" value="P-loop containing nucleoside triphosphate hydrolases"/>
    <property type="match status" value="1"/>
</dbReference>
<dbReference type="PROSITE" id="PS00211">
    <property type="entry name" value="ABC_TRANSPORTER_1"/>
    <property type="match status" value="1"/>
</dbReference>
<dbReference type="CDD" id="cd18548">
    <property type="entry name" value="ABC_6TM_Tm287_like"/>
    <property type="match status" value="1"/>
</dbReference>
<evidence type="ECO:0000313" key="13">
    <source>
        <dbReference type="EMBL" id="MDQ0181529.1"/>
    </source>
</evidence>
<dbReference type="Gene3D" id="3.40.50.300">
    <property type="entry name" value="P-loop containing nucleotide triphosphate hydrolases"/>
    <property type="match status" value="1"/>
</dbReference>
<dbReference type="Proteomes" id="UP001242995">
    <property type="component" value="Unassembled WGS sequence"/>
</dbReference>
<dbReference type="SUPFAM" id="SSF90123">
    <property type="entry name" value="ABC transporter transmembrane region"/>
    <property type="match status" value="1"/>
</dbReference>
<dbReference type="RefSeq" id="WP_306962179.1">
    <property type="nucleotide sequence ID" value="NZ_JAUSRG010000008.1"/>
</dbReference>
<name>A0AAW8DDQ8_9MICC</name>
<dbReference type="InterPro" id="IPR036640">
    <property type="entry name" value="ABC1_TM_sf"/>
</dbReference>
<keyword evidence="8 9" id="KW-0472">Membrane</keyword>
<evidence type="ECO:0000256" key="8">
    <source>
        <dbReference type="ARBA" id="ARBA00023136"/>
    </source>
</evidence>
<sequence>MLVTLIRRYSKPYLPQILAVIIFQLASTIATLYLPSLNAKIIDEGVSRGDTNYIWQTGALMLAVALGQVVAAIAGVYFGSRVAMAMGRDLRRDVFRKVSSFSAKDVNSFGAPTLITRGTNDVQQVQMLMLMGLNFMVSTPIMCVGGIIMALREDLSLSWLVWVSVPVLVAVVGYLVVRLMPLFRSMQKKIDAINGVLREQIIGIRVVRAFVREPYEAKRFGDANKDLTLVSVKIGNLFVLMFPAIGMILHLSTAAVLWFGGQRVDAGNMQVGSLTAFLQYLLQILMAVMMGTFMAMMIPRASVCADRIGEVLDVEPSIHDPKAPVAPAEKKGRVEFRDVTFKYPGAEAPVLSNISFTAEPGQTLAIIGSTGAGKTTLVSLLPRLYDVASGDVLLDGVPVTSLDRDEITSRVATVPQKPYLFSGTIEHNLRFGKTDATDQELWDALETAQAKDFVMEKSSGLNRRVAQGGTNVSGGQRQRLCIARALVTQPKVYLFDDSFSALDVATDARLRRALKEKTQDATVIIVAQRVSTIADADQILVLDNGRIVDRGTHDELLETSPTYQEIVESQLSAEEVA</sequence>
<evidence type="ECO:0000256" key="4">
    <source>
        <dbReference type="ARBA" id="ARBA00022692"/>
    </source>
</evidence>
<feature type="transmembrane region" description="Helical" evidence="9">
    <location>
        <begin position="157"/>
        <end position="177"/>
    </location>
</feature>
<evidence type="ECO:0000256" key="9">
    <source>
        <dbReference type="SAM" id="Phobius"/>
    </source>
</evidence>
<evidence type="ECO:0000259" key="10">
    <source>
        <dbReference type="PROSITE" id="PS50893"/>
    </source>
</evidence>
<dbReference type="PROSITE" id="PS50929">
    <property type="entry name" value="ABC_TM1F"/>
    <property type="match status" value="1"/>
</dbReference>
<keyword evidence="7 9" id="KW-1133">Transmembrane helix</keyword>
<dbReference type="EMBL" id="JAUSTF010000006">
    <property type="protein sequence ID" value="MDQ0181529.1"/>
    <property type="molecule type" value="Genomic_DNA"/>
</dbReference>